<reference evidence="7" key="1">
    <citation type="submission" date="2016-10" db="EMBL/GenBank/DDBJ databases">
        <authorList>
            <person name="Varghese N."/>
            <person name="Submissions S."/>
        </authorList>
    </citation>
    <scope>NUCLEOTIDE SEQUENCE [LARGE SCALE GENOMIC DNA]</scope>
    <source>
        <strain evidence="7">DSM 23256</strain>
    </source>
</reference>
<dbReference type="Proteomes" id="UP000243333">
    <property type="component" value="Unassembled WGS sequence"/>
</dbReference>
<evidence type="ECO:0000313" key="7">
    <source>
        <dbReference type="Proteomes" id="UP000243333"/>
    </source>
</evidence>
<dbReference type="InterPro" id="IPR007452">
    <property type="entry name" value="TamB_C"/>
</dbReference>
<feature type="domain" description="Translocation and assembly module TamB C-terminal" evidence="5">
    <location>
        <begin position="1176"/>
        <end position="1442"/>
    </location>
</feature>
<evidence type="ECO:0000256" key="3">
    <source>
        <dbReference type="ARBA" id="ARBA00022989"/>
    </source>
</evidence>
<dbReference type="EMBL" id="FNBU01000001">
    <property type="protein sequence ID" value="SDE99146.1"/>
    <property type="molecule type" value="Genomic_DNA"/>
</dbReference>
<evidence type="ECO:0000256" key="4">
    <source>
        <dbReference type="ARBA" id="ARBA00023136"/>
    </source>
</evidence>
<dbReference type="GO" id="GO:0005886">
    <property type="term" value="C:plasma membrane"/>
    <property type="evidence" value="ECO:0007669"/>
    <property type="project" value="InterPro"/>
</dbReference>
<keyword evidence="2" id="KW-0812">Transmembrane</keyword>
<sequence>MRQKSLFLLVIAAIVAIVAGAVWCGQSQTVLAGMQDRVAQELGRAAGGRVTFARVEVTGYNKLSFYDAAVYNARGERLVASERVTVTIGLMSLLGGHVGPEAVTAVTLERPALELVQRHDGQWNVQDILNRRGRDGAAFRARITLADGTVSVRSPQGTWQAQRVSGTIDFVHNPTIFLKLDSTIDGAKVAAEGTLNTDGQGVVRLTAAEAPLARLAALAPADSKVKLTAGNAYDVILTVRRDGQGITYAGEARIADAALDIDGVPIRDGSALLTITPQNLYLYKGKATIYGQTVTVHGRVALDTSEPVLNLAVASAAFDPAALGYGPLQGPLALKVTVAGAATNPVVSGEVFLRDGYLAGYPVTSLRTKILLQNKVLTVTDAAANIFGGRIVANGTVDLSGQNYELDVKASNLDAAALPGVSSRLSGRVGCDLFVAGQTGKMPTVAGGIVVVQGGQAAGVPFDELKAGLYKSGEQITFDYINIKTGQGLLTASGKATGQVLDLAVHGYQVPLAALAQAARGLPLDGTAEFSGTVTGTLDRPEASITFTAANGRVLHQPFRTATGALSLQAGRLVLDNIVAVNGPAVYRVSGTIGLTGAQEVNLAVTTRQVRAENLIALVAPGERLTGNVDSDLVLTGPVRNPNAVGTVTLTEGSFRGQLIARAVGHFHRRDGVTVIDDALIHSLNTEIRLSGRVDANNELNIKLAAQDIDLARFNYGLPYPVAGQATFSGALTGPADAPVFQGEVTAAKLVLNGREVENVRGAISVSAGRIQIPHFGFSQAQGSYAFSGAFDLNTRWVYGNLDVTNGDLAGLLAIVRIPAKGIEGRLDGHVLVNGAADRPNLAVTGRLRQGKIKNYPLDSIDLDVELTNNILTIHNFTAHQGQGILAARGTADLDGPLNLEVGGRDLDAGLLTAWFDAAVTTKGKLSFAAQVSGTAKHPHTAVSMEIAGGQLGSATFDSLYGLFIIDSGSIRVDQILLTKGPYRASAYGVIPLAALSREGRSQASIADQMDLKLRLEQANLSILPLLTREVAWAAGETKGELTIGGTLAEPTLNGQVRILSGAVKLASLAEPIQNVAVDIQFAGDKINIKSFDGQMGGGSYRLAGTLRLKGMAIDDYDLLLVLDKLGVSHKYFHGPLNGTLTLTGRGGKPLLSGRLLLDNVDIDIPLVPEFGTADWDMGLDVEVVAGNKARLHNPYMYDIIVTGRAKFAGTVRQPAATGRFEAVRGTVSYLRTPFRIKEGRAEFTQFGSFEPVIHLSAETRLERTQVRLDLHGPLTAMEMRLTSEPAMSQQEILSLLTLRSRYFDKQKSGSTGRDAGLDREEVMSLLDVGLQMRFIAEMEDAFRRAFGLDEFRVVRGTLAADGQTDKDATDKAERELYTDREVYNIEISKYVNDRLMFSYTLGVGHNERTIGFRYDLTRRFSITGSVDEQNRRRFGLETRFSF</sequence>
<comment type="subcellular location">
    <subcellularLocation>
        <location evidence="1">Membrane</location>
        <topology evidence="1">Single-pass membrane protein</topology>
    </subcellularLocation>
</comment>
<dbReference type="Pfam" id="PF04357">
    <property type="entry name" value="TamB"/>
    <property type="match status" value="1"/>
</dbReference>
<dbReference type="RefSeq" id="WP_093686916.1">
    <property type="nucleotide sequence ID" value="NZ_FNBU01000001.1"/>
</dbReference>
<dbReference type="OrthoDB" id="3034030at2"/>
<proteinExistence type="predicted"/>
<dbReference type="PANTHER" id="PTHR36985">
    <property type="entry name" value="TRANSLOCATION AND ASSEMBLY MODULE SUBUNIT TAMB"/>
    <property type="match status" value="1"/>
</dbReference>
<keyword evidence="7" id="KW-1185">Reference proteome</keyword>
<gene>
    <name evidence="6" type="ORF">SAMN05660235_00020</name>
</gene>
<evidence type="ECO:0000313" key="6">
    <source>
        <dbReference type="EMBL" id="SDE99146.1"/>
    </source>
</evidence>
<evidence type="ECO:0000259" key="5">
    <source>
        <dbReference type="Pfam" id="PF04357"/>
    </source>
</evidence>
<dbReference type="PANTHER" id="PTHR36985:SF1">
    <property type="entry name" value="TRANSLOCATION AND ASSEMBLY MODULE SUBUNIT TAMB"/>
    <property type="match status" value="1"/>
</dbReference>
<protein>
    <submittedName>
        <fullName evidence="6">Translocation and assembly module TamB</fullName>
    </submittedName>
</protein>
<accession>A0A1G7HFN8</accession>
<organism evidence="6 7">
    <name type="scientific">Sporolituus thermophilus DSM 23256</name>
    <dbReference type="NCBI Taxonomy" id="1123285"/>
    <lineage>
        <taxon>Bacteria</taxon>
        <taxon>Bacillati</taxon>
        <taxon>Bacillota</taxon>
        <taxon>Negativicutes</taxon>
        <taxon>Selenomonadales</taxon>
        <taxon>Sporomusaceae</taxon>
        <taxon>Sporolituus</taxon>
    </lineage>
</organism>
<evidence type="ECO:0000256" key="1">
    <source>
        <dbReference type="ARBA" id="ARBA00004167"/>
    </source>
</evidence>
<evidence type="ECO:0000256" key="2">
    <source>
        <dbReference type="ARBA" id="ARBA00022692"/>
    </source>
</evidence>
<dbReference type="GO" id="GO:0009306">
    <property type="term" value="P:protein secretion"/>
    <property type="evidence" value="ECO:0007669"/>
    <property type="project" value="InterPro"/>
</dbReference>
<name>A0A1G7HFN8_9FIRM</name>
<dbReference type="STRING" id="1123285.SAMN05660235_00020"/>
<keyword evidence="4" id="KW-0472">Membrane</keyword>
<keyword evidence="3" id="KW-1133">Transmembrane helix</keyword>